<reference evidence="1" key="1">
    <citation type="journal article" date="2012" name="PLoS ONE">
        <title>Gene sets for utilization of primary and secondary nutrition supplies in the distal gut of endangered iberian lynx.</title>
        <authorList>
            <person name="Alcaide M."/>
            <person name="Messina E."/>
            <person name="Richter M."/>
            <person name="Bargiela R."/>
            <person name="Peplies J."/>
            <person name="Huws S.A."/>
            <person name="Newbold C.J."/>
            <person name="Golyshin P.N."/>
            <person name="Simon M.A."/>
            <person name="Lopez G."/>
            <person name="Yakimov M.M."/>
            <person name="Ferrer M."/>
        </authorList>
    </citation>
    <scope>NUCLEOTIDE SEQUENCE</scope>
</reference>
<organism evidence="1">
    <name type="scientific">gut metagenome</name>
    <dbReference type="NCBI Taxonomy" id="749906"/>
    <lineage>
        <taxon>unclassified sequences</taxon>
        <taxon>metagenomes</taxon>
        <taxon>organismal metagenomes</taxon>
    </lineage>
</organism>
<comment type="caution">
    <text evidence="1">The sequence shown here is derived from an EMBL/GenBank/DDBJ whole genome shotgun (WGS) entry which is preliminary data.</text>
</comment>
<dbReference type="AlphaFoldDB" id="J9FM49"/>
<proteinExistence type="predicted"/>
<feature type="non-terminal residue" evidence="1">
    <location>
        <position position="193"/>
    </location>
</feature>
<protein>
    <submittedName>
        <fullName evidence="1">Uncharacterized protein</fullName>
    </submittedName>
</protein>
<accession>J9FM49</accession>
<evidence type="ECO:0000313" key="1">
    <source>
        <dbReference type="EMBL" id="EJW95503.1"/>
    </source>
</evidence>
<dbReference type="EMBL" id="AMCI01005768">
    <property type="protein sequence ID" value="EJW95503.1"/>
    <property type="molecule type" value="Genomic_DNA"/>
</dbReference>
<gene>
    <name evidence="1" type="ORF">EVA_16390</name>
</gene>
<name>J9FM49_9ZZZZ</name>
<sequence length="193" mass="22286">MFIATSFFVTSVNLYHNSIHNLKVSEETFSTLAVTEIYGEVDKYGELVKPNSEEHIGYQAVGVKGYDVRDILDSKAVESYDLRSHYGAYIEGHPAMYYGPDMSSSGEIYDNWFTRSNNVIRFRIQGSEPVELEYNPDESYTWGWRSFYLEILEDAAGFASYPNYLPYNHFGFDKEEWAAHEEDIKELNQTDDA</sequence>